<dbReference type="AlphaFoldDB" id="A0AAV4NDZ5"/>
<comment type="caution">
    <text evidence="1">The sequence shown here is derived from an EMBL/GenBank/DDBJ whole genome shotgun (WGS) entry which is preliminary data.</text>
</comment>
<reference evidence="1 2" key="1">
    <citation type="submission" date="2021-06" db="EMBL/GenBank/DDBJ databases">
        <title>Caerostris extrusa draft genome.</title>
        <authorList>
            <person name="Kono N."/>
            <person name="Arakawa K."/>
        </authorList>
    </citation>
    <scope>NUCLEOTIDE SEQUENCE [LARGE SCALE GENOMIC DNA]</scope>
</reference>
<gene>
    <name evidence="1" type="ORF">CEXT_55571</name>
</gene>
<accession>A0AAV4NDZ5</accession>
<evidence type="ECO:0000313" key="1">
    <source>
        <dbReference type="EMBL" id="GIX81629.1"/>
    </source>
</evidence>
<protein>
    <submittedName>
        <fullName evidence="1">Uncharacterized protein</fullName>
    </submittedName>
</protein>
<name>A0AAV4NDZ5_CAEEX</name>
<keyword evidence="2" id="KW-1185">Reference proteome</keyword>
<evidence type="ECO:0000313" key="2">
    <source>
        <dbReference type="Proteomes" id="UP001054945"/>
    </source>
</evidence>
<proteinExistence type="predicted"/>
<dbReference type="EMBL" id="BPLR01020694">
    <property type="protein sequence ID" value="GIX81629.1"/>
    <property type="molecule type" value="Genomic_DNA"/>
</dbReference>
<dbReference type="Proteomes" id="UP001054945">
    <property type="component" value="Unassembled WGS sequence"/>
</dbReference>
<organism evidence="1 2">
    <name type="scientific">Caerostris extrusa</name>
    <name type="common">Bark spider</name>
    <name type="synonym">Caerostris bankana</name>
    <dbReference type="NCBI Taxonomy" id="172846"/>
    <lineage>
        <taxon>Eukaryota</taxon>
        <taxon>Metazoa</taxon>
        <taxon>Ecdysozoa</taxon>
        <taxon>Arthropoda</taxon>
        <taxon>Chelicerata</taxon>
        <taxon>Arachnida</taxon>
        <taxon>Araneae</taxon>
        <taxon>Araneomorphae</taxon>
        <taxon>Entelegynae</taxon>
        <taxon>Araneoidea</taxon>
        <taxon>Araneidae</taxon>
        <taxon>Caerostris</taxon>
    </lineage>
</organism>
<sequence length="105" mass="11762">MGSNLQLKTTTSATTIMIVKRFGAIELKAHLDKPMNKITISKSDVGRQHDDMIGRKVCRNGLLLLPDLVVWLNYRKVYPEIHFSVCEALSIGQKGQPKQDKGAVR</sequence>